<evidence type="ECO:0000313" key="2">
    <source>
        <dbReference type="EMBL" id="EPX86339.1"/>
    </source>
</evidence>
<feature type="domain" description="Sulphotransferase Stf0" evidence="1">
    <location>
        <begin position="79"/>
        <end position="203"/>
    </location>
</feature>
<dbReference type="InterPro" id="IPR024628">
    <property type="entry name" value="Sulfotransferase_Stf0_dom"/>
</dbReference>
<reference evidence="2 3" key="1">
    <citation type="journal article" date="2013" name="Stand. Genomic Sci.">
        <title>Genome sequence of the reddish-pigmented Rubellimicrobium thermophilum type strain (DSM 16684(T)), a member of the Roseobacter clade.</title>
        <authorList>
            <person name="Fiebig A."/>
            <person name="Riedel T."/>
            <person name="Gronow S."/>
            <person name="Petersen J."/>
            <person name="Klenk H.P."/>
            <person name="Goker M."/>
        </authorList>
    </citation>
    <scope>NUCLEOTIDE SEQUENCE [LARGE SCALE GENOMIC DNA]</scope>
    <source>
        <strain evidence="2 3">DSM 16684</strain>
    </source>
</reference>
<keyword evidence="3" id="KW-1185">Reference proteome</keyword>
<dbReference type="AlphaFoldDB" id="S9SIZ2"/>
<dbReference type="EMBL" id="AOLV01000010">
    <property type="protein sequence ID" value="EPX86339.1"/>
    <property type="molecule type" value="Genomic_DNA"/>
</dbReference>
<comment type="caution">
    <text evidence="2">The sequence shown here is derived from an EMBL/GenBank/DDBJ whole genome shotgun (WGS) entry which is preliminary data.</text>
</comment>
<organism evidence="2 3">
    <name type="scientific">Rubellimicrobium thermophilum DSM 16684</name>
    <dbReference type="NCBI Taxonomy" id="1123069"/>
    <lineage>
        <taxon>Bacteria</taxon>
        <taxon>Pseudomonadati</taxon>
        <taxon>Pseudomonadota</taxon>
        <taxon>Alphaproteobacteria</taxon>
        <taxon>Rhodobacterales</taxon>
        <taxon>Roseobacteraceae</taxon>
        <taxon>Rubellimicrobium</taxon>
    </lineage>
</organism>
<dbReference type="Pfam" id="PF09037">
    <property type="entry name" value="Sulphotransf"/>
    <property type="match status" value="1"/>
</dbReference>
<dbReference type="InterPro" id="IPR027417">
    <property type="entry name" value="P-loop_NTPase"/>
</dbReference>
<gene>
    <name evidence="2" type="ORF">ruthe_01154</name>
</gene>
<dbReference type="SUPFAM" id="SSF52540">
    <property type="entry name" value="P-loop containing nucleoside triphosphate hydrolases"/>
    <property type="match status" value="1"/>
</dbReference>
<dbReference type="Proteomes" id="UP000015346">
    <property type="component" value="Unassembled WGS sequence"/>
</dbReference>
<accession>S9SIZ2</accession>
<protein>
    <submittedName>
        <fullName evidence="2">Stf0 sulfotransferase</fullName>
    </submittedName>
</protein>
<keyword evidence="2" id="KW-0808">Transferase</keyword>
<dbReference type="GO" id="GO:0016740">
    <property type="term" value="F:transferase activity"/>
    <property type="evidence" value="ECO:0007669"/>
    <property type="project" value="UniProtKB-KW"/>
</dbReference>
<evidence type="ECO:0000313" key="3">
    <source>
        <dbReference type="Proteomes" id="UP000015346"/>
    </source>
</evidence>
<name>S9SIZ2_9RHOB</name>
<sequence>MSLNGCGAPKEHLRPPIIDMLANAPSEQRQRRFTNDLIRFAQRRGFIGTKIIAHFMEDALPFVDVPLLRRQIEKLRSFRIIYLVRRDKVLQAISTERAIQTNIYHVRTPDMAAASQAASFSYDFDRLKHRVDQLNQREEALQALIASLPYRSLVVEYEQLSVDPAIHLPSILAFLGRQTDDLKLTTRITRIRDQSADALAEQFCKEHRSRLGVAARRFCQIPVPAAWSA</sequence>
<dbReference type="HOGENOM" id="CLU_1209080_0_0_5"/>
<dbReference type="Gene3D" id="3.40.50.300">
    <property type="entry name" value="P-loop containing nucleotide triphosphate hydrolases"/>
    <property type="match status" value="1"/>
</dbReference>
<proteinExistence type="predicted"/>
<evidence type="ECO:0000259" key="1">
    <source>
        <dbReference type="Pfam" id="PF09037"/>
    </source>
</evidence>